<evidence type="ECO:0000256" key="6">
    <source>
        <dbReference type="ARBA" id="ARBA00023002"/>
    </source>
</evidence>
<evidence type="ECO:0000313" key="9">
    <source>
        <dbReference type="Proteomes" id="UP000424462"/>
    </source>
</evidence>
<organism evidence="8 9">
    <name type="scientific">Corynebacterium occultum</name>
    <dbReference type="NCBI Taxonomy" id="2675219"/>
    <lineage>
        <taxon>Bacteria</taxon>
        <taxon>Bacillati</taxon>
        <taxon>Actinomycetota</taxon>
        <taxon>Actinomycetes</taxon>
        <taxon>Mycobacteriales</taxon>
        <taxon>Corynebacteriaceae</taxon>
        <taxon>Corynebacterium</taxon>
    </lineage>
</organism>
<dbReference type="Proteomes" id="UP000424462">
    <property type="component" value="Chromosome"/>
</dbReference>
<dbReference type="Pfam" id="PF13738">
    <property type="entry name" value="Pyr_redox_3"/>
    <property type="match status" value="1"/>
</dbReference>
<sequence length="542" mass="60393">MSHSLDSEVLIVGAGWSGMYALHRLRKLGLNATVLEAAEDVGGTWFWNRYPGARCDIESLHYSYSFDEDLQEEWTWSERYAAQPELLSYARHVADRFDLRKDIRFGVWVESAEFDESTHQWTLSTSAGQTFTSRFLIMATGSLSAPKTPDIPGLENFRGEIISTFDWPEEKRDFSGQRVAVIGTGSSGIQVIPELAKTAEELFIFQRTPSYSLPAFNRPLSREESEEFKRSAAQIRAAARDSLDGLALENSGKSALEISAEEREEIFSAVYNQGSPFKFQGIFTDQMFQEEANRTAADFVAAKIAERVDDPDIARALTPTSYPIATRRLCIDTNYYETYNRDNVTLVDLLSDPLTQVTEQGLQTEAGLHEVDIIVLATGFDAITGALSRIDIRGTGGRLLREKWADKISTYLGLMINGYPNLFTVTGPLSPSVLSNMMVSLEHHVEWITDCIAHLDQQGLSRIEASAEAEAEWGEHVNEVAAQTLFPQANSWYMGANVAGKSRQILPYVGGVGNYRRRTLEIAADGYRGFELQSQPSVVIAN</sequence>
<keyword evidence="5" id="KW-0521">NADP</keyword>
<name>A0A6B8W5J6_9CORY</name>
<dbReference type="PRINTS" id="PR00411">
    <property type="entry name" value="PNDRDTASEI"/>
</dbReference>
<evidence type="ECO:0000256" key="2">
    <source>
        <dbReference type="ARBA" id="ARBA00010139"/>
    </source>
</evidence>
<dbReference type="Gene3D" id="3.50.50.60">
    <property type="entry name" value="FAD/NAD(P)-binding domain"/>
    <property type="match status" value="2"/>
</dbReference>
<dbReference type="PANTHER" id="PTHR43098">
    <property type="entry name" value="L-ORNITHINE N(5)-MONOOXYGENASE-RELATED"/>
    <property type="match status" value="1"/>
</dbReference>
<evidence type="ECO:0000256" key="5">
    <source>
        <dbReference type="ARBA" id="ARBA00022857"/>
    </source>
</evidence>
<dbReference type="EMBL" id="CP046455">
    <property type="protein sequence ID" value="QGU06595.1"/>
    <property type="molecule type" value="Genomic_DNA"/>
</dbReference>
<dbReference type="AlphaFoldDB" id="A0A6B8W5J6"/>
<evidence type="ECO:0000313" key="8">
    <source>
        <dbReference type="EMBL" id="QGU06595.1"/>
    </source>
</evidence>
<dbReference type="EC" id="1.14.13.92" evidence="8"/>
<keyword evidence="3" id="KW-0285">Flavoprotein</keyword>
<evidence type="ECO:0000256" key="3">
    <source>
        <dbReference type="ARBA" id="ARBA00022630"/>
    </source>
</evidence>
<dbReference type="PANTHER" id="PTHR43098:SF3">
    <property type="entry name" value="L-ORNITHINE N(5)-MONOOXYGENASE-RELATED"/>
    <property type="match status" value="1"/>
</dbReference>
<evidence type="ECO:0000256" key="7">
    <source>
        <dbReference type="ARBA" id="ARBA00023033"/>
    </source>
</evidence>
<dbReference type="InterPro" id="IPR036188">
    <property type="entry name" value="FAD/NAD-bd_sf"/>
</dbReference>
<dbReference type="SUPFAM" id="SSF51905">
    <property type="entry name" value="FAD/NAD(P)-binding domain"/>
    <property type="match status" value="2"/>
</dbReference>
<keyword evidence="9" id="KW-1185">Reference proteome</keyword>
<proteinExistence type="inferred from homology"/>
<dbReference type="KEGG" id="cok:COCCU_03205"/>
<protein>
    <submittedName>
        <fullName evidence="8">Phenylacetone monooxygenase</fullName>
        <ecNumber evidence="8">1.14.13.92</ecNumber>
    </submittedName>
</protein>
<keyword evidence="4" id="KW-0274">FAD</keyword>
<evidence type="ECO:0000256" key="4">
    <source>
        <dbReference type="ARBA" id="ARBA00022827"/>
    </source>
</evidence>
<keyword evidence="6 8" id="KW-0560">Oxidoreductase</keyword>
<keyword evidence="7 8" id="KW-0503">Monooxygenase</keyword>
<dbReference type="InterPro" id="IPR050775">
    <property type="entry name" value="FAD-binding_Monooxygenases"/>
</dbReference>
<dbReference type="RefSeq" id="WP_269434468.1">
    <property type="nucleotide sequence ID" value="NZ_CP046455.1"/>
</dbReference>
<dbReference type="GO" id="GO:0033776">
    <property type="term" value="F:phenylacetone monooxygenase activity"/>
    <property type="evidence" value="ECO:0007669"/>
    <property type="project" value="UniProtKB-EC"/>
</dbReference>
<comment type="cofactor">
    <cofactor evidence="1">
        <name>FAD</name>
        <dbReference type="ChEBI" id="CHEBI:57692"/>
    </cofactor>
</comment>
<gene>
    <name evidence="8" type="primary">pamO1</name>
    <name evidence="8" type="ORF">COCCU_03205</name>
</gene>
<evidence type="ECO:0000256" key="1">
    <source>
        <dbReference type="ARBA" id="ARBA00001974"/>
    </source>
</evidence>
<comment type="similarity">
    <text evidence="2">Belongs to the FAD-binding monooxygenase family.</text>
</comment>
<accession>A0A6B8W5J6</accession>
<reference evidence="8 9" key="1">
    <citation type="submission" date="2019-11" db="EMBL/GenBank/DDBJ databases">
        <title>Complete genome sequence of Corynebacterium kalinowskii 1959, a novel Corynebacterium species isolated from soil of a small paddock in Vilsendorf, Germany.</title>
        <authorList>
            <person name="Schaffert L."/>
            <person name="Ruwe M."/>
            <person name="Milse J."/>
            <person name="Hanuschka K."/>
            <person name="Ortseifen V."/>
            <person name="Droste J."/>
            <person name="Brandt D."/>
            <person name="Schlueter L."/>
            <person name="Kutter Y."/>
            <person name="Vinke S."/>
            <person name="Viehoefer P."/>
            <person name="Jacob L."/>
            <person name="Luebke N.-C."/>
            <person name="Schulte-Berndt E."/>
            <person name="Hain C."/>
            <person name="Linder M."/>
            <person name="Schmidt P."/>
            <person name="Wollenschlaeger L."/>
            <person name="Luttermann T."/>
            <person name="Thieme E."/>
            <person name="Hassa J."/>
            <person name="Haak M."/>
            <person name="Wittchen M."/>
            <person name="Mentz A."/>
            <person name="Persicke M."/>
            <person name="Busche T."/>
            <person name="Ruckert C."/>
        </authorList>
    </citation>
    <scope>NUCLEOTIDE SEQUENCE [LARGE SCALE GENOMIC DNA]</scope>
    <source>
        <strain evidence="8 9">2039</strain>
    </source>
</reference>